<evidence type="ECO:0000256" key="2">
    <source>
        <dbReference type="ARBA" id="ARBA00022516"/>
    </source>
</evidence>
<dbReference type="InterPro" id="IPR008927">
    <property type="entry name" value="6-PGluconate_DH-like_C_sf"/>
</dbReference>
<comment type="catalytic activity">
    <reaction evidence="9">
        <text>sn-glycerol 3-phosphate + NADP(+) = dihydroxyacetone phosphate + NADPH + H(+)</text>
        <dbReference type="Rhea" id="RHEA:11096"/>
        <dbReference type="ChEBI" id="CHEBI:15378"/>
        <dbReference type="ChEBI" id="CHEBI:57597"/>
        <dbReference type="ChEBI" id="CHEBI:57642"/>
        <dbReference type="ChEBI" id="CHEBI:57783"/>
        <dbReference type="ChEBI" id="CHEBI:58349"/>
        <dbReference type="EC" id="1.1.1.94"/>
    </reaction>
    <physiologicalReaction direction="right-to-left" evidence="9">
        <dbReference type="Rhea" id="RHEA:11098"/>
    </physiologicalReaction>
</comment>
<dbReference type="GO" id="GO:0005975">
    <property type="term" value="P:carbohydrate metabolic process"/>
    <property type="evidence" value="ECO:0007669"/>
    <property type="project" value="InterPro"/>
</dbReference>
<dbReference type="InterPro" id="IPR006168">
    <property type="entry name" value="G3P_DH_NAD-dep"/>
</dbReference>
<keyword evidence="4 13" id="KW-0560">Oxidoreductase</keyword>
<comment type="catalytic activity">
    <reaction evidence="13">
        <text>sn-glycerol 3-phosphate + NAD(+) = dihydroxyacetone phosphate + NADH + H(+)</text>
        <dbReference type="Rhea" id="RHEA:11092"/>
        <dbReference type="ChEBI" id="CHEBI:15378"/>
        <dbReference type="ChEBI" id="CHEBI:57540"/>
        <dbReference type="ChEBI" id="CHEBI:57597"/>
        <dbReference type="ChEBI" id="CHEBI:57642"/>
        <dbReference type="ChEBI" id="CHEBI:57945"/>
        <dbReference type="EC" id="1.1.1.94"/>
    </reaction>
</comment>
<evidence type="ECO:0000256" key="6">
    <source>
        <dbReference type="ARBA" id="ARBA00023098"/>
    </source>
</evidence>
<evidence type="ECO:0000256" key="1">
    <source>
        <dbReference type="ARBA" id="ARBA00011009"/>
    </source>
</evidence>
<keyword evidence="8 13" id="KW-1208">Phospholipid metabolism</keyword>
<name>A0A267MH28_9FIRM</name>
<feature type="binding site" evidence="13">
    <location>
        <position position="255"/>
    </location>
    <ligand>
        <name>sn-glycerol 3-phosphate</name>
        <dbReference type="ChEBI" id="CHEBI:57597"/>
    </ligand>
</feature>
<dbReference type="NCBIfam" id="NF000941">
    <property type="entry name" value="PRK00094.1-3"/>
    <property type="match status" value="1"/>
</dbReference>
<dbReference type="FunFam" id="3.40.50.720:FF:000019">
    <property type="entry name" value="Glycerol-3-phosphate dehydrogenase [NAD(P)+]"/>
    <property type="match status" value="1"/>
</dbReference>
<dbReference type="HAMAP" id="MF_00394">
    <property type="entry name" value="NAD_Glyc3P_dehydrog"/>
    <property type="match status" value="1"/>
</dbReference>
<evidence type="ECO:0000256" key="16">
    <source>
        <dbReference type="PIRSR" id="PIRSR000114-3"/>
    </source>
</evidence>
<dbReference type="GO" id="GO:0046168">
    <property type="term" value="P:glycerol-3-phosphate catabolic process"/>
    <property type="evidence" value="ECO:0007669"/>
    <property type="project" value="InterPro"/>
</dbReference>
<accession>A0A267MH28</accession>
<proteinExistence type="inferred from homology"/>
<feature type="binding site" evidence="16">
    <location>
        <position position="255"/>
    </location>
    <ligand>
        <name>NAD(+)</name>
        <dbReference type="ChEBI" id="CHEBI:57540"/>
    </ligand>
</feature>
<evidence type="ECO:0000256" key="7">
    <source>
        <dbReference type="ARBA" id="ARBA00023209"/>
    </source>
</evidence>
<dbReference type="Pfam" id="PF07479">
    <property type="entry name" value="NAD_Gly3P_dh_C"/>
    <property type="match status" value="1"/>
</dbReference>
<feature type="domain" description="Glycerol-3-phosphate dehydrogenase NAD-dependent C-terminal" evidence="19">
    <location>
        <begin position="180"/>
        <end position="320"/>
    </location>
</feature>
<dbReference type="Gene3D" id="3.40.50.720">
    <property type="entry name" value="NAD(P)-binding Rossmann-like Domain"/>
    <property type="match status" value="1"/>
</dbReference>
<dbReference type="FunFam" id="1.10.1040.10:FF:000001">
    <property type="entry name" value="Glycerol-3-phosphate dehydrogenase [NAD(P)+]"/>
    <property type="match status" value="1"/>
</dbReference>
<evidence type="ECO:0000256" key="8">
    <source>
        <dbReference type="ARBA" id="ARBA00023264"/>
    </source>
</evidence>
<dbReference type="GO" id="GO:0141152">
    <property type="term" value="F:glycerol-3-phosphate dehydrogenase (NAD+) activity"/>
    <property type="evidence" value="ECO:0007669"/>
    <property type="project" value="RHEA"/>
</dbReference>
<evidence type="ECO:0000256" key="3">
    <source>
        <dbReference type="ARBA" id="ARBA00022857"/>
    </source>
</evidence>
<comment type="similarity">
    <text evidence="1 13 17">Belongs to the NAD-dependent glycerol-3-phosphate dehydrogenase family.</text>
</comment>
<evidence type="ECO:0000256" key="15">
    <source>
        <dbReference type="PIRSR" id="PIRSR000114-2"/>
    </source>
</evidence>
<dbReference type="InterPro" id="IPR011128">
    <property type="entry name" value="G3P_DH_NAD-dep_N"/>
</dbReference>
<feature type="binding site" evidence="13">
    <location>
        <position position="281"/>
    </location>
    <ligand>
        <name>NADPH</name>
        <dbReference type="ChEBI" id="CHEBI:57783"/>
    </ligand>
</feature>
<evidence type="ECO:0000256" key="9">
    <source>
        <dbReference type="ARBA" id="ARBA00052716"/>
    </source>
</evidence>
<feature type="binding site" evidence="13">
    <location>
        <position position="14"/>
    </location>
    <ligand>
        <name>NADPH</name>
        <dbReference type="ChEBI" id="CHEBI:57783"/>
    </ligand>
</feature>
<sequence length="344" mass="37665">MKKINVGVIGAGSWGTALAISLAKKGHRVNLWAREETLFNKIKKSRENIKYLPGVLLPENIKLYNNIDDTVKDMDLILVAVPSQAVRNVLELCKKNIKEEAVIVNVAKGLEKNTLLRISQVVEEILPKNEYCVLSGPSHAEEVSRDMPTTLVAAAYSKECAEFVQDVFITPKLRVYTNPDVVGVELGGALKNVIALGAGISDGLGYGDNAKAALMTRGIREISRLGQVMGASTNTFAGLTGIGDLIVTCTSMHSRNRRCGIKLGEGMKVDEAVDSIGMVVEGITTTNVAYNLSKKYNVDMPITTEIYRILNEERDVKEAVVDLMMRSKTHEIEEVANDVQWKDS</sequence>
<dbReference type="NCBIfam" id="NF000940">
    <property type="entry name" value="PRK00094.1-2"/>
    <property type="match status" value="1"/>
</dbReference>
<dbReference type="SUPFAM" id="SSF48179">
    <property type="entry name" value="6-phosphogluconate dehydrogenase C-terminal domain-like"/>
    <property type="match status" value="1"/>
</dbReference>
<feature type="binding site" evidence="13">
    <location>
        <position position="136"/>
    </location>
    <ligand>
        <name>sn-glycerol 3-phosphate</name>
        <dbReference type="ChEBI" id="CHEBI:57597"/>
    </ligand>
</feature>
<dbReference type="GO" id="GO:0051287">
    <property type="term" value="F:NAD binding"/>
    <property type="evidence" value="ECO:0007669"/>
    <property type="project" value="InterPro"/>
</dbReference>
<dbReference type="NCBIfam" id="NF000942">
    <property type="entry name" value="PRK00094.1-4"/>
    <property type="match status" value="1"/>
</dbReference>
<comment type="pathway">
    <text evidence="13">Membrane lipid metabolism; glycerophospholipid metabolism.</text>
</comment>
<feature type="domain" description="Glycerol-3-phosphate dehydrogenase NAD-dependent N-terminal" evidence="18">
    <location>
        <begin position="6"/>
        <end position="160"/>
    </location>
</feature>
<feature type="binding site" evidence="13">
    <location>
        <position position="34"/>
    </location>
    <ligand>
        <name>NADPH</name>
        <dbReference type="ChEBI" id="CHEBI:57783"/>
    </ligand>
</feature>
<evidence type="ECO:0000256" key="14">
    <source>
        <dbReference type="PIRSR" id="PIRSR000114-1"/>
    </source>
</evidence>
<dbReference type="InterPro" id="IPR036291">
    <property type="entry name" value="NAD(P)-bd_dom_sf"/>
</dbReference>
<comment type="subcellular location">
    <subcellularLocation>
        <location evidence="13">Cytoplasm</location>
    </subcellularLocation>
</comment>
<dbReference type="PROSITE" id="PS00957">
    <property type="entry name" value="NAD_G3PDH"/>
    <property type="match status" value="1"/>
</dbReference>
<feature type="binding site" evidence="13">
    <location>
        <position position="51"/>
    </location>
    <ligand>
        <name>NADPH</name>
        <dbReference type="ChEBI" id="CHEBI:57783"/>
    </ligand>
</feature>
<feature type="binding site" evidence="13">
    <location>
        <position position="255"/>
    </location>
    <ligand>
        <name>NADPH</name>
        <dbReference type="ChEBI" id="CHEBI:57783"/>
    </ligand>
</feature>
<dbReference type="InterPro" id="IPR006109">
    <property type="entry name" value="G3P_DH_NAD-dep_C"/>
</dbReference>
<feature type="binding site" evidence="13">
    <location>
        <position position="140"/>
    </location>
    <ligand>
        <name>NADPH</name>
        <dbReference type="ChEBI" id="CHEBI:57783"/>
    </ligand>
</feature>
<dbReference type="UniPathway" id="UPA00940"/>
<evidence type="ECO:0000259" key="19">
    <source>
        <dbReference type="Pfam" id="PF07479"/>
    </source>
</evidence>
<feature type="binding site" evidence="13">
    <location>
        <position position="13"/>
    </location>
    <ligand>
        <name>NADPH</name>
        <dbReference type="ChEBI" id="CHEBI:57783"/>
    </ligand>
</feature>
<organism evidence="20 21">
    <name type="scientific">Anaeromicrobium sediminis</name>
    <dbReference type="NCBI Taxonomy" id="1478221"/>
    <lineage>
        <taxon>Bacteria</taxon>
        <taxon>Bacillati</taxon>
        <taxon>Bacillota</taxon>
        <taxon>Clostridia</taxon>
        <taxon>Peptostreptococcales</taxon>
        <taxon>Thermotaleaceae</taxon>
        <taxon>Anaeromicrobium</taxon>
    </lineage>
</organism>
<keyword evidence="21" id="KW-1185">Reference proteome</keyword>
<dbReference type="PIRSF" id="PIRSF000114">
    <property type="entry name" value="Glycerol-3-P_dh"/>
    <property type="match status" value="1"/>
</dbReference>
<feature type="binding site" evidence="13">
    <location>
        <position position="191"/>
    </location>
    <ligand>
        <name>sn-glycerol 3-phosphate</name>
        <dbReference type="ChEBI" id="CHEBI:57597"/>
    </ligand>
</feature>
<comment type="caution">
    <text evidence="20">The sequence shown here is derived from an EMBL/GenBank/DDBJ whole genome shotgun (WGS) entry which is preliminary data.</text>
</comment>
<protein>
    <recommendedName>
        <fullName evidence="11 13">Glycerol-3-phosphate dehydrogenase [NAD(P)+]</fullName>
        <ecNumber evidence="10 13">1.1.1.94</ecNumber>
    </recommendedName>
    <alternativeName>
        <fullName evidence="13">NAD(P)(+)-dependent glycerol-3-phosphate dehydrogenase</fullName>
    </alternativeName>
    <alternativeName>
        <fullName evidence="12 13">NAD(P)H-dependent dihydroxyacetone-phosphate reductase</fullName>
    </alternativeName>
</protein>
<reference evidence="20 21" key="1">
    <citation type="submission" date="2017-06" db="EMBL/GenBank/DDBJ databases">
        <title>Draft genome sequence of anaerobic fermentative bacterium Anaeromicrobium sediminis DY2726D isolated from West Pacific Ocean sediments.</title>
        <authorList>
            <person name="Zeng X."/>
        </authorList>
    </citation>
    <scope>NUCLEOTIDE SEQUENCE [LARGE SCALE GENOMIC DNA]</scope>
    <source>
        <strain evidence="20 21">DY2726D</strain>
    </source>
</reference>
<keyword evidence="5 13" id="KW-0520">NAD</keyword>
<evidence type="ECO:0000259" key="18">
    <source>
        <dbReference type="Pfam" id="PF01210"/>
    </source>
</evidence>
<keyword evidence="13" id="KW-0547">Nucleotide-binding</keyword>
<keyword evidence="13" id="KW-0963">Cytoplasm</keyword>
<evidence type="ECO:0000256" key="13">
    <source>
        <dbReference type="HAMAP-Rule" id="MF_00394"/>
    </source>
</evidence>
<feature type="binding site" evidence="13">
    <location>
        <position position="256"/>
    </location>
    <ligand>
        <name>sn-glycerol 3-phosphate</name>
        <dbReference type="ChEBI" id="CHEBI:57597"/>
    </ligand>
</feature>
<dbReference type="Pfam" id="PF01210">
    <property type="entry name" value="NAD_Gly3P_dh_N"/>
    <property type="match status" value="1"/>
</dbReference>
<evidence type="ECO:0000256" key="10">
    <source>
        <dbReference type="ARBA" id="ARBA00066687"/>
    </source>
</evidence>
<dbReference type="PANTHER" id="PTHR11728">
    <property type="entry name" value="GLYCEROL-3-PHOSPHATE DEHYDROGENASE"/>
    <property type="match status" value="1"/>
</dbReference>
<feature type="binding site" evidence="13">
    <location>
        <position position="108"/>
    </location>
    <ligand>
        <name>sn-glycerol 3-phosphate</name>
        <dbReference type="ChEBI" id="CHEBI:57597"/>
    </ligand>
</feature>
<keyword evidence="2 13" id="KW-0444">Lipid biosynthesis</keyword>
<evidence type="ECO:0000256" key="12">
    <source>
        <dbReference type="ARBA" id="ARBA00080511"/>
    </source>
</evidence>
<feature type="binding site" evidence="13">
    <location>
        <position position="254"/>
    </location>
    <ligand>
        <name>sn-glycerol 3-phosphate</name>
        <dbReference type="ChEBI" id="CHEBI:57597"/>
    </ligand>
</feature>
<feature type="active site" description="Proton acceptor" evidence="13 14">
    <location>
        <position position="191"/>
    </location>
</feature>
<dbReference type="GO" id="GO:0006650">
    <property type="term" value="P:glycerophospholipid metabolic process"/>
    <property type="evidence" value="ECO:0007669"/>
    <property type="project" value="UniProtKB-UniRule"/>
</dbReference>
<dbReference type="EC" id="1.1.1.94" evidence="10 13"/>
<dbReference type="AlphaFoldDB" id="A0A267MH28"/>
<keyword evidence="7 13" id="KW-0594">Phospholipid biosynthesis</keyword>
<dbReference type="SUPFAM" id="SSF51735">
    <property type="entry name" value="NAD(P)-binding Rossmann-fold domains"/>
    <property type="match status" value="1"/>
</dbReference>
<dbReference type="GO" id="GO:0046167">
    <property type="term" value="P:glycerol-3-phosphate biosynthetic process"/>
    <property type="evidence" value="ECO:0007669"/>
    <property type="project" value="UniProtKB-UniRule"/>
</dbReference>
<keyword evidence="6 13" id="KW-0443">Lipid metabolism</keyword>
<feature type="binding site" evidence="13">
    <location>
        <position position="138"/>
    </location>
    <ligand>
        <name>sn-glycerol 3-phosphate</name>
        <dbReference type="ChEBI" id="CHEBI:57597"/>
    </ligand>
</feature>
<keyword evidence="3 13" id="KW-0521">NADP</keyword>
<dbReference type="PANTHER" id="PTHR11728:SF1">
    <property type="entry name" value="GLYCEROL-3-PHOSPHATE DEHYDROGENASE [NAD(+)] 2, CHLOROPLASTIC"/>
    <property type="match status" value="1"/>
</dbReference>
<feature type="binding site" evidence="16">
    <location>
        <begin position="10"/>
        <end position="15"/>
    </location>
    <ligand>
        <name>NAD(+)</name>
        <dbReference type="ChEBI" id="CHEBI:57540"/>
    </ligand>
</feature>
<dbReference type="GO" id="GO:0008654">
    <property type="term" value="P:phospholipid biosynthetic process"/>
    <property type="evidence" value="ECO:0007669"/>
    <property type="project" value="UniProtKB-KW"/>
</dbReference>
<comment type="function">
    <text evidence="13">Catalyzes the reduction of the glycolytic intermediate dihydroxyacetone phosphate (DHAP) to sn-glycerol 3-phosphate (G3P), the key precursor for phospholipid synthesis.</text>
</comment>
<feature type="binding site" evidence="16">
    <location>
        <position position="140"/>
    </location>
    <ligand>
        <name>NAD(+)</name>
        <dbReference type="ChEBI" id="CHEBI:57540"/>
    </ligand>
</feature>
<dbReference type="RefSeq" id="WP_095134200.1">
    <property type="nucleotide sequence ID" value="NZ_NIBG01000011.1"/>
</dbReference>
<evidence type="ECO:0000256" key="5">
    <source>
        <dbReference type="ARBA" id="ARBA00023027"/>
    </source>
</evidence>
<dbReference type="OrthoDB" id="9812273at2"/>
<dbReference type="EMBL" id="NIBG01000011">
    <property type="protein sequence ID" value="PAB58846.1"/>
    <property type="molecule type" value="Genomic_DNA"/>
</dbReference>
<dbReference type="InterPro" id="IPR013328">
    <property type="entry name" value="6PGD_dom2"/>
</dbReference>
<evidence type="ECO:0000256" key="17">
    <source>
        <dbReference type="RuleBase" id="RU000437"/>
    </source>
</evidence>
<dbReference type="PRINTS" id="PR00077">
    <property type="entry name" value="GPDHDRGNASE"/>
</dbReference>
<comment type="caution">
    <text evidence="13">Lacks conserved residue(s) required for the propagation of feature annotation.</text>
</comment>
<feature type="binding site" evidence="15">
    <location>
        <begin position="255"/>
        <end position="256"/>
    </location>
    <ligand>
        <name>substrate</name>
    </ligand>
</feature>
<feature type="binding site" evidence="15">
    <location>
        <position position="108"/>
    </location>
    <ligand>
        <name>substrate</name>
    </ligand>
</feature>
<evidence type="ECO:0000313" key="21">
    <source>
        <dbReference type="Proteomes" id="UP000216024"/>
    </source>
</evidence>
<feature type="binding site" evidence="13">
    <location>
        <position position="244"/>
    </location>
    <ligand>
        <name>sn-glycerol 3-phosphate</name>
        <dbReference type="ChEBI" id="CHEBI:57597"/>
    </ligand>
</feature>
<evidence type="ECO:0000256" key="4">
    <source>
        <dbReference type="ARBA" id="ARBA00023002"/>
    </source>
</evidence>
<evidence type="ECO:0000313" key="20">
    <source>
        <dbReference type="EMBL" id="PAB58846.1"/>
    </source>
</evidence>
<gene>
    <name evidence="13" type="primary">gpsA</name>
    <name evidence="20" type="ORF">CCE28_13205</name>
</gene>
<evidence type="ECO:0000256" key="11">
    <source>
        <dbReference type="ARBA" id="ARBA00069372"/>
    </source>
</evidence>
<dbReference type="GO" id="GO:0141153">
    <property type="term" value="F:glycerol-3-phosphate dehydrogenase (NADP+) activity"/>
    <property type="evidence" value="ECO:0007669"/>
    <property type="project" value="RHEA"/>
</dbReference>
<dbReference type="Gene3D" id="1.10.1040.10">
    <property type="entry name" value="N-(1-d-carboxylethyl)-l-norvaline Dehydrogenase, domain 2"/>
    <property type="match status" value="1"/>
</dbReference>
<dbReference type="Proteomes" id="UP000216024">
    <property type="component" value="Unassembled WGS sequence"/>
</dbReference>
<feature type="binding site" evidence="13">
    <location>
        <position position="108"/>
    </location>
    <ligand>
        <name>NADPH</name>
        <dbReference type="ChEBI" id="CHEBI:57783"/>
    </ligand>
</feature>
<dbReference type="GO" id="GO:0005829">
    <property type="term" value="C:cytosol"/>
    <property type="evidence" value="ECO:0007669"/>
    <property type="project" value="TreeGrafter"/>
</dbReference>
<feature type="binding site" evidence="13">
    <location>
        <position position="279"/>
    </location>
    <ligand>
        <name>NADPH</name>
        <dbReference type="ChEBI" id="CHEBI:57783"/>
    </ligand>
</feature>